<dbReference type="EnsemblPlants" id="Pp3c9_22379V3.1">
    <property type="protein sequence ID" value="PAC:32913815.CDS.1"/>
    <property type="gene ID" value="Pp3c9_22379"/>
</dbReference>
<dbReference type="InParanoid" id="A0A2K1K4A0"/>
<dbReference type="Proteomes" id="UP000006727">
    <property type="component" value="Chromosome 9"/>
</dbReference>
<reference evidence="2 4" key="2">
    <citation type="journal article" date="2018" name="Plant J.">
        <title>The Physcomitrella patens chromosome-scale assembly reveals moss genome structure and evolution.</title>
        <authorList>
            <person name="Lang D."/>
            <person name="Ullrich K.K."/>
            <person name="Murat F."/>
            <person name="Fuchs J."/>
            <person name="Jenkins J."/>
            <person name="Haas F.B."/>
            <person name="Piednoel M."/>
            <person name="Gundlach H."/>
            <person name="Van Bel M."/>
            <person name="Meyberg R."/>
            <person name="Vives C."/>
            <person name="Morata J."/>
            <person name="Symeonidi A."/>
            <person name="Hiss M."/>
            <person name="Muchero W."/>
            <person name="Kamisugi Y."/>
            <person name="Saleh O."/>
            <person name="Blanc G."/>
            <person name="Decker E.L."/>
            <person name="van Gessel N."/>
            <person name="Grimwood J."/>
            <person name="Hayes R.D."/>
            <person name="Graham S.W."/>
            <person name="Gunter L.E."/>
            <person name="McDaniel S.F."/>
            <person name="Hoernstein S.N.W."/>
            <person name="Larsson A."/>
            <person name="Li F.W."/>
            <person name="Perroud P.F."/>
            <person name="Phillips J."/>
            <person name="Ranjan P."/>
            <person name="Rokshar D.S."/>
            <person name="Rothfels C.J."/>
            <person name="Schneider L."/>
            <person name="Shu S."/>
            <person name="Stevenson D.W."/>
            <person name="Thummler F."/>
            <person name="Tillich M."/>
            <person name="Villarreal Aguilar J.C."/>
            <person name="Widiez T."/>
            <person name="Wong G.K."/>
            <person name="Wymore A."/>
            <person name="Zhang Y."/>
            <person name="Zimmer A.D."/>
            <person name="Quatrano R.S."/>
            <person name="Mayer K.F.X."/>
            <person name="Goodstein D."/>
            <person name="Casacuberta J.M."/>
            <person name="Vandepoele K."/>
            <person name="Reski R."/>
            <person name="Cuming A.C."/>
            <person name="Tuskan G.A."/>
            <person name="Maumus F."/>
            <person name="Salse J."/>
            <person name="Schmutz J."/>
            <person name="Rensing S.A."/>
        </authorList>
    </citation>
    <scope>NUCLEOTIDE SEQUENCE [LARGE SCALE GENOMIC DNA]</scope>
    <source>
        <strain evidence="3 4">cv. Gransden 2004</strain>
    </source>
</reference>
<feature type="region of interest" description="Disordered" evidence="1">
    <location>
        <begin position="1"/>
        <end position="35"/>
    </location>
</feature>
<dbReference type="Gramene" id="Pp3c9_22379V3.1">
    <property type="protein sequence ID" value="PAC:32913815.CDS.1"/>
    <property type="gene ID" value="Pp3c9_22379"/>
</dbReference>
<dbReference type="EMBL" id="ABEU02000009">
    <property type="protein sequence ID" value="PNR48588.1"/>
    <property type="molecule type" value="Genomic_DNA"/>
</dbReference>
<name>A0A2K1K4A0_PHYPA</name>
<protein>
    <submittedName>
        <fullName evidence="2 3">Uncharacterized protein</fullName>
    </submittedName>
</protein>
<proteinExistence type="predicted"/>
<sequence>MGIRVAQRRGPATEGGTGGDPDSHLRGGTPSNQVLRIAPPKLDRESFPFPAPRRFLQRLCCASRISFGVYQQNHKEHSVAQHRLLLLFRGPFKFKKCGARLLHLLQMPSLACIFHVNSSSSHSRTRAPHEHANIVEPIK</sequence>
<organism evidence="2">
    <name type="scientific">Physcomitrium patens</name>
    <name type="common">Spreading-leaved earth moss</name>
    <name type="synonym">Physcomitrella patens</name>
    <dbReference type="NCBI Taxonomy" id="3218"/>
    <lineage>
        <taxon>Eukaryota</taxon>
        <taxon>Viridiplantae</taxon>
        <taxon>Streptophyta</taxon>
        <taxon>Embryophyta</taxon>
        <taxon>Bryophyta</taxon>
        <taxon>Bryophytina</taxon>
        <taxon>Bryopsida</taxon>
        <taxon>Funariidae</taxon>
        <taxon>Funariales</taxon>
        <taxon>Funariaceae</taxon>
        <taxon>Physcomitrium</taxon>
    </lineage>
</organism>
<accession>A0A2K1K4A0</accession>
<evidence type="ECO:0000313" key="2">
    <source>
        <dbReference type="EMBL" id="PNR48588.1"/>
    </source>
</evidence>
<reference evidence="3" key="3">
    <citation type="submission" date="2020-12" db="UniProtKB">
        <authorList>
            <consortium name="EnsemblPlants"/>
        </authorList>
    </citation>
    <scope>IDENTIFICATION</scope>
</reference>
<evidence type="ECO:0000256" key="1">
    <source>
        <dbReference type="SAM" id="MobiDB-lite"/>
    </source>
</evidence>
<gene>
    <name evidence="2" type="ORF">PHYPA_013065</name>
</gene>
<evidence type="ECO:0000313" key="4">
    <source>
        <dbReference type="Proteomes" id="UP000006727"/>
    </source>
</evidence>
<evidence type="ECO:0000313" key="3">
    <source>
        <dbReference type="EnsemblPlants" id="PAC:32913815.CDS.1"/>
    </source>
</evidence>
<dbReference type="AlphaFoldDB" id="A0A2K1K4A0"/>
<keyword evidence="4" id="KW-1185">Reference proteome</keyword>
<reference evidence="2 4" key="1">
    <citation type="journal article" date="2008" name="Science">
        <title>The Physcomitrella genome reveals evolutionary insights into the conquest of land by plants.</title>
        <authorList>
            <person name="Rensing S."/>
            <person name="Lang D."/>
            <person name="Zimmer A."/>
            <person name="Terry A."/>
            <person name="Salamov A."/>
            <person name="Shapiro H."/>
            <person name="Nishiyama T."/>
            <person name="Perroud P.-F."/>
            <person name="Lindquist E."/>
            <person name="Kamisugi Y."/>
            <person name="Tanahashi T."/>
            <person name="Sakakibara K."/>
            <person name="Fujita T."/>
            <person name="Oishi K."/>
            <person name="Shin-I T."/>
            <person name="Kuroki Y."/>
            <person name="Toyoda A."/>
            <person name="Suzuki Y."/>
            <person name="Hashimoto A."/>
            <person name="Yamaguchi K."/>
            <person name="Sugano A."/>
            <person name="Kohara Y."/>
            <person name="Fujiyama A."/>
            <person name="Anterola A."/>
            <person name="Aoki S."/>
            <person name="Ashton N."/>
            <person name="Barbazuk W.B."/>
            <person name="Barker E."/>
            <person name="Bennetzen J."/>
            <person name="Bezanilla M."/>
            <person name="Blankenship R."/>
            <person name="Cho S.H."/>
            <person name="Dutcher S."/>
            <person name="Estelle M."/>
            <person name="Fawcett J.A."/>
            <person name="Gundlach H."/>
            <person name="Hanada K."/>
            <person name="Heyl A."/>
            <person name="Hicks K.A."/>
            <person name="Hugh J."/>
            <person name="Lohr M."/>
            <person name="Mayer K."/>
            <person name="Melkozernov A."/>
            <person name="Murata T."/>
            <person name="Nelson D."/>
            <person name="Pils B."/>
            <person name="Prigge M."/>
            <person name="Reiss B."/>
            <person name="Renner T."/>
            <person name="Rombauts S."/>
            <person name="Rushton P."/>
            <person name="Sanderfoot A."/>
            <person name="Schween G."/>
            <person name="Shiu S.-H."/>
            <person name="Stueber K."/>
            <person name="Theodoulou F.L."/>
            <person name="Tu H."/>
            <person name="Van de Peer Y."/>
            <person name="Verrier P.J."/>
            <person name="Waters E."/>
            <person name="Wood A."/>
            <person name="Yang L."/>
            <person name="Cove D."/>
            <person name="Cuming A."/>
            <person name="Hasebe M."/>
            <person name="Lucas S."/>
            <person name="Mishler D.B."/>
            <person name="Reski R."/>
            <person name="Grigoriev I."/>
            <person name="Quatrano R.S."/>
            <person name="Boore J.L."/>
        </authorList>
    </citation>
    <scope>NUCLEOTIDE SEQUENCE [LARGE SCALE GENOMIC DNA]</scope>
    <source>
        <strain evidence="3 4">cv. Gransden 2004</strain>
    </source>
</reference>